<feature type="chain" id="PRO_5013284770" description="TonB-dependent receptor plug domain-containing protein" evidence="11">
    <location>
        <begin position="26"/>
        <end position="990"/>
    </location>
</feature>
<dbReference type="PANTHER" id="PTHR32552:SF68">
    <property type="entry name" value="FERRICHROME OUTER MEMBRANE TRANSPORTER_PHAGE RECEPTOR"/>
    <property type="match status" value="1"/>
</dbReference>
<keyword evidence="6 11" id="KW-0732">Signal</keyword>
<proteinExistence type="predicted"/>
<dbReference type="InterPro" id="IPR039426">
    <property type="entry name" value="TonB-dep_rcpt-like"/>
</dbReference>
<keyword evidence="3" id="KW-1134">Transmembrane beta strand</keyword>
<keyword evidence="5" id="KW-0812">Transmembrane</keyword>
<dbReference type="GO" id="GO:0009279">
    <property type="term" value="C:cell outer membrane"/>
    <property type="evidence" value="ECO:0007669"/>
    <property type="project" value="UniProtKB-SubCell"/>
</dbReference>
<dbReference type="RefSeq" id="WP_096055369.1">
    <property type="nucleotide sequence ID" value="NZ_CP023344.1"/>
</dbReference>
<keyword evidence="2" id="KW-0813">Transport</keyword>
<feature type="domain" description="TonB-dependent receptor plug" evidence="12">
    <location>
        <begin position="72"/>
        <end position="175"/>
    </location>
</feature>
<dbReference type="EMBL" id="CP023344">
    <property type="protein sequence ID" value="ATC63737.1"/>
    <property type="molecule type" value="Genomic_DNA"/>
</dbReference>
<evidence type="ECO:0000256" key="11">
    <source>
        <dbReference type="SAM" id="SignalP"/>
    </source>
</evidence>
<keyword evidence="7" id="KW-0408">Iron</keyword>
<evidence type="ECO:0000256" key="6">
    <source>
        <dbReference type="ARBA" id="ARBA00022729"/>
    </source>
</evidence>
<evidence type="ECO:0000256" key="3">
    <source>
        <dbReference type="ARBA" id="ARBA00022452"/>
    </source>
</evidence>
<accession>A0A290Q636</accession>
<dbReference type="GO" id="GO:0015344">
    <property type="term" value="F:siderophore uptake transmembrane transporter activity"/>
    <property type="evidence" value="ECO:0007669"/>
    <property type="project" value="TreeGrafter"/>
</dbReference>
<evidence type="ECO:0000256" key="5">
    <source>
        <dbReference type="ARBA" id="ARBA00022692"/>
    </source>
</evidence>
<dbReference type="PANTHER" id="PTHR32552">
    <property type="entry name" value="FERRICHROME IRON RECEPTOR-RELATED"/>
    <property type="match status" value="1"/>
</dbReference>
<reference evidence="13 14" key="1">
    <citation type="submission" date="2017-09" db="EMBL/GenBank/DDBJ databases">
        <title>Complete genome sequence of Verrucomicrobial strain HZ-65, isolated from freshwater.</title>
        <authorList>
            <person name="Choi A."/>
        </authorList>
    </citation>
    <scope>NUCLEOTIDE SEQUENCE [LARGE SCALE GENOMIC DNA]</scope>
    <source>
        <strain evidence="13 14">HZ-65</strain>
    </source>
</reference>
<evidence type="ECO:0000256" key="1">
    <source>
        <dbReference type="ARBA" id="ARBA00004571"/>
    </source>
</evidence>
<evidence type="ECO:0000313" key="13">
    <source>
        <dbReference type="EMBL" id="ATC63737.1"/>
    </source>
</evidence>
<keyword evidence="8" id="KW-0406">Ion transport</keyword>
<name>A0A290Q636_9BACT</name>
<dbReference type="OrthoDB" id="175046at2"/>
<evidence type="ECO:0000313" key="14">
    <source>
        <dbReference type="Proteomes" id="UP000217265"/>
    </source>
</evidence>
<evidence type="ECO:0000256" key="4">
    <source>
        <dbReference type="ARBA" id="ARBA00022496"/>
    </source>
</evidence>
<dbReference type="SUPFAM" id="SSF56935">
    <property type="entry name" value="Porins"/>
    <property type="match status" value="1"/>
</dbReference>
<dbReference type="Pfam" id="PF07715">
    <property type="entry name" value="Plug"/>
    <property type="match status" value="1"/>
</dbReference>
<sequence>MRTPPLTAAAISLACGLYALPHALAQTAPTEPAVTPADDEVIVLSPFEVSTKKDVGYLAGNTLAGSRLNTSLKDTGAAISVLTPEFLKDIGATNMQDVILFTNNAVPDVGDAALSINGNPMIGNGEWQLRIRGLPASYARNFFKWDASTDFYNVDRIDQTRGPNSILFGFGAPGGLVNTSTKQALLNANKYELSYTAGSWDRHRGTLDANVPLIAGQLAMRVNAMAENGKSWREFEFDQSRRAHIATKWQPTKDSTLRVEGEIGKVKDNVARPWLAIDQSFRWREAGRPTFSGAWPWADTIDTFWPDHRVVGDDGVVRNWLGRAQGSNNIDGAFLTDRYRDIGATDDWARPTWSAWADTPANNSLIPRHANTGGPDATRETDYKTVSAFFESKVSDSLFYELAFNHQTMDFLGYDPDGSRATTYFGNSSEIWGEASADLPDQWGNAAGANPNAGKLYVENNWTRRTQKIDSTEFRGTMAYTFTTGDWARHRAAGLLSYNVRTFNRIEETEAFSDLTQWAFDPSAAEADVNRLYRRHYFTGGDASDIHVQSWRKVVPGTRWVPTQPLEDTESRLATGMVAVQSFFLKEKLVTIVGLRGDKMEHDYNDGRYVNALWALHPADNKTKDFNATTLSGGAVYHTTKWLSVYGNVATSRDLPEVRIRLINNDIPPMPESKGGDVGIKLDLLEGKLYATIGYYKAETKHMTDWGSIRTDVSDRNTKILNALRNPDPSVSATPLITAAEYNARLVNANGFMFDRDSSGWELSLVANPRSNWRVSANFSINNVVARNSMAEVKAWAVANEAFWRSKIPTSGAYAGNAFPTGALGDASWDNLGNQVRWMNQYAIDNVVALDGHNARGQRKYGANLYTKYTFDRGALKNFSIGGGGRYQSKNVLGMYDNTLDMKYNPTVFYGRSLTLADASIGYNFKTEFIGKGSWVDLQLNVANVLDEKDSQIYSLTWWAEVAGNQVTRRPERIGLQEPRKVTFSATLHF</sequence>
<dbReference type="Gene3D" id="2.170.130.10">
    <property type="entry name" value="TonB-dependent receptor, plug domain"/>
    <property type="match status" value="1"/>
</dbReference>
<dbReference type="KEGG" id="vbh:CMV30_07100"/>
<dbReference type="Proteomes" id="UP000217265">
    <property type="component" value="Chromosome"/>
</dbReference>
<keyword evidence="14" id="KW-1185">Reference proteome</keyword>
<dbReference type="InterPro" id="IPR037066">
    <property type="entry name" value="Plug_dom_sf"/>
</dbReference>
<keyword evidence="10" id="KW-0998">Cell outer membrane</keyword>
<evidence type="ECO:0000256" key="2">
    <source>
        <dbReference type="ARBA" id="ARBA00022448"/>
    </source>
</evidence>
<keyword evidence="4" id="KW-0410">Iron transport</keyword>
<dbReference type="InterPro" id="IPR036942">
    <property type="entry name" value="Beta-barrel_TonB_sf"/>
</dbReference>
<gene>
    <name evidence="13" type="ORF">CMV30_07100</name>
</gene>
<dbReference type="PROSITE" id="PS51257">
    <property type="entry name" value="PROKAR_LIPOPROTEIN"/>
    <property type="match status" value="1"/>
</dbReference>
<feature type="signal peptide" evidence="11">
    <location>
        <begin position="1"/>
        <end position="25"/>
    </location>
</feature>
<organism evidence="13 14">
    <name type="scientific">Nibricoccus aquaticus</name>
    <dbReference type="NCBI Taxonomy" id="2576891"/>
    <lineage>
        <taxon>Bacteria</taxon>
        <taxon>Pseudomonadati</taxon>
        <taxon>Verrucomicrobiota</taxon>
        <taxon>Opitutia</taxon>
        <taxon>Opitutales</taxon>
        <taxon>Opitutaceae</taxon>
        <taxon>Nibricoccus</taxon>
    </lineage>
</organism>
<evidence type="ECO:0000256" key="7">
    <source>
        <dbReference type="ARBA" id="ARBA00023004"/>
    </source>
</evidence>
<comment type="subcellular location">
    <subcellularLocation>
        <location evidence="1">Cell outer membrane</location>
        <topology evidence="1">Multi-pass membrane protein</topology>
    </subcellularLocation>
</comment>
<evidence type="ECO:0000259" key="12">
    <source>
        <dbReference type="Pfam" id="PF07715"/>
    </source>
</evidence>
<evidence type="ECO:0000256" key="10">
    <source>
        <dbReference type="ARBA" id="ARBA00023237"/>
    </source>
</evidence>
<keyword evidence="9" id="KW-0472">Membrane</keyword>
<dbReference type="InterPro" id="IPR012910">
    <property type="entry name" value="Plug_dom"/>
</dbReference>
<protein>
    <recommendedName>
        <fullName evidence="12">TonB-dependent receptor plug domain-containing protein</fullName>
    </recommendedName>
</protein>
<dbReference type="AlphaFoldDB" id="A0A290Q636"/>
<evidence type="ECO:0000256" key="9">
    <source>
        <dbReference type="ARBA" id="ARBA00023136"/>
    </source>
</evidence>
<dbReference type="Gene3D" id="2.40.170.20">
    <property type="entry name" value="TonB-dependent receptor, beta-barrel domain"/>
    <property type="match status" value="1"/>
</dbReference>
<evidence type="ECO:0000256" key="8">
    <source>
        <dbReference type="ARBA" id="ARBA00023065"/>
    </source>
</evidence>